<dbReference type="Proteomes" id="UP000324897">
    <property type="component" value="Unassembled WGS sequence"/>
</dbReference>
<name>A0A5J9TQ89_9POAL</name>
<dbReference type="AlphaFoldDB" id="A0A5J9TQ89"/>
<dbReference type="EMBL" id="RWGY01000034">
    <property type="protein sequence ID" value="TVU13556.1"/>
    <property type="molecule type" value="Genomic_DNA"/>
</dbReference>
<keyword evidence="2" id="KW-1185">Reference proteome</keyword>
<evidence type="ECO:0000313" key="1">
    <source>
        <dbReference type="EMBL" id="TVU13556.1"/>
    </source>
</evidence>
<evidence type="ECO:0000313" key="2">
    <source>
        <dbReference type="Proteomes" id="UP000324897"/>
    </source>
</evidence>
<sequence length="93" mass="9961">MEVDDGRVAYHERGVEEHEVPVKVLISAAGGGPHVLIAMTSQGRMTFKLKKKDTTATTEIVATASLKEIATASPKQIATLTSNGEGVERKENQ</sequence>
<organism evidence="1 2">
    <name type="scientific">Eragrostis curvula</name>
    <name type="common">weeping love grass</name>
    <dbReference type="NCBI Taxonomy" id="38414"/>
    <lineage>
        <taxon>Eukaryota</taxon>
        <taxon>Viridiplantae</taxon>
        <taxon>Streptophyta</taxon>
        <taxon>Embryophyta</taxon>
        <taxon>Tracheophyta</taxon>
        <taxon>Spermatophyta</taxon>
        <taxon>Magnoliopsida</taxon>
        <taxon>Liliopsida</taxon>
        <taxon>Poales</taxon>
        <taxon>Poaceae</taxon>
        <taxon>PACMAD clade</taxon>
        <taxon>Chloridoideae</taxon>
        <taxon>Eragrostideae</taxon>
        <taxon>Eragrostidinae</taxon>
        <taxon>Eragrostis</taxon>
    </lineage>
</organism>
<protein>
    <submittedName>
        <fullName evidence="1">Uncharacterized protein</fullName>
    </submittedName>
</protein>
<reference evidence="1 2" key="1">
    <citation type="journal article" date="2019" name="Sci. Rep.">
        <title>A high-quality genome of Eragrostis curvula grass provides insights into Poaceae evolution and supports new strategies to enhance forage quality.</title>
        <authorList>
            <person name="Carballo J."/>
            <person name="Santos B.A.C.M."/>
            <person name="Zappacosta D."/>
            <person name="Garbus I."/>
            <person name="Selva J.P."/>
            <person name="Gallo C.A."/>
            <person name="Diaz A."/>
            <person name="Albertini E."/>
            <person name="Caccamo M."/>
            <person name="Echenique V."/>
        </authorList>
    </citation>
    <scope>NUCLEOTIDE SEQUENCE [LARGE SCALE GENOMIC DNA]</scope>
    <source>
        <strain evidence="2">cv. Victoria</strain>
        <tissue evidence="1">Leaf</tissue>
    </source>
</reference>
<proteinExistence type="predicted"/>
<dbReference type="Gramene" id="TVU13556">
    <property type="protein sequence ID" value="TVU13556"/>
    <property type="gene ID" value="EJB05_40616"/>
</dbReference>
<comment type="caution">
    <text evidence="1">The sequence shown here is derived from an EMBL/GenBank/DDBJ whole genome shotgun (WGS) entry which is preliminary data.</text>
</comment>
<accession>A0A5J9TQ89</accession>
<feature type="non-terminal residue" evidence="1">
    <location>
        <position position="1"/>
    </location>
</feature>
<gene>
    <name evidence="1" type="ORF">EJB05_40616</name>
</gene>